<gene>
    <name evidence="4" type="ORF">EDD36DRAFT_417277</name>
</gene>
<protein>
    <recommendedName>
        <fullName evidence="1">ceramidase</fullName>
        <ecNumber evidence="1">3.5.1.23</ecNumber>
    </recommendedName>
</protein>
<accession>A0AAN6IHT0</accession>
<dbReference type="InterPro" id="IPR029130">
    <property type="entry name" value="Acid_ceramidase_N"/>
</dbReference>
<reference evidence="4" key="1">
    <citation type="journal article" date="2022" name="bioRxiv">
        <title>Deciphering the potential niche of two novel black yeast fungi from a biological soil crust based on their genomes, phenotypes, and melanin regulation.</title>
        <authorList>
            <consortium name="DOE Joint Genome Institute"/>
            <person name="Carr E.C."/>
            <person name="Barton Q."/>
            <person name="Grambo S."/>
            <person name="Sullivan M."/>
            <person name="Renfro C.M."/>
            <person name="Kuo A."/>
            <person name="Pangilinan J."/>
            <person name="Lipzen A."/>
            <person name="Keymanesh K."/>
            <person name="Savage E."/>
            <person name="Barry K."/>
            <person name="Grigoriev I.V."/>
            <person name="Riekhof W.R."/>
            <person name="Harris S.S."/>
        </authorList>
    </citation>
    <scope>NUCLEOTIDE SEQUENCE</scope>
    <source>
        <strain evidence="4">JF 03-4F</strain>
    </source>
</reference>
<evidence type="ECO:0000256" key="1">
    <source>
        <dbReference type="ARBA" id="ARBA00011891"/>
    </source>
</evidence>
<dbReference type="GO" id="GO:0017040">
    <property type="term" value="F:N-acylsphingosine amidohydrolase activity"/>
    <property type="evidence" value="ECO:0007669"/>
    <property type="project" value="UniProtKB-EC"/>
</dbReference>
<sequence>MKQVTSSTYSTDKLSTWSGKNPSLSRHKQPPSQGLHLSAADADHDMTVNPEYVNEDPRDGKQTATPSDFQHISSFSSAYLTSPLSRRTLRTLASTCGWEVSLKAMCPLVAQPDVEQRPGRSPPRFIIDLSLNPEDRYKALAREYKTQIQGLTTLFDDLLQDVGLPTSYHGSINRIARLLLRRVKSPIETAELRGIAEVAGVPMYLLVSFNTILDLLMGCTSGAVKTLEQGQRGSEAKLLHFRTLDWTMDPLRSVVVQLDFVRTELADPSRVLARSITYVGFVGVLTGVRPNLSISLNFRAVHNANTKRGQFNFYFHHLLVLLGYRQSISSILRSYTLPADGQNAHAKDLAEISTELALRHTTAAYLVFCDGRSAIVMEKDYDSGPIRQSDNFIAATNNDEVAHESVSNAATPVATEVAAGTSHVAAGLKELLEESRERLNCITSRWKSCVRRAQQESKRRGASDSGQVEAHTTITPAETINWVSAYPTTNEQTHYATVLDPTTGEVVWTLVYPSPYEQET</sequence>
<name>A0AAN6IHT0_9EURO</name>
<feature type="compositionally biased region" description="Polar residues" evidence="2">
    <location>
        <begin position="1"/>
        <end position="24"/>
    </location>
</feature>
<feature type="compositionally biased region" description="Polar residues" evidence="2">
    <location>
        <begin position="464"/>
        <end position="473"/>
    </location>
</feature>
<comment type="caution">
    <text evidence="4">The sequence shown here is derived from an EMBL/GenBank/DDBJ whole genome shotgun (WGS) entry which is preliminary data.</text>
</comment>
<organism evidence="4 5">
    <name type="scientific">Exophiala viscosa</name>
    <dbReference type="NCBI Taxonomy" id="2486360"/>
    <lineage>
        <taxon>Eukaryota</taxon>
        <taxon>Fungi</taxon>
        <taxon>Dikarya</taxon>
        <taxon>Ascomycota</taxon>
        <taxon>Pezizomycotina</taxon>
        <taxon>Eurotiomycetes</taxon>
        <taxon>Chaetothyriomycetidae</taxon>
        <taxon>Chaetothyriales</taxon>
        <taxon>Herpotrichiellaceae</taxon>
        <taxon>Exophiala</taxon>
    </lineage>
</organism>
<evidence type="ECO:0000313" key="5">
    <source>
        <dbReference type="Proteomes" id="UP001203852"/>
    </source>
</evidence>
<dbReference type="PANTHER" id="PTHR28583:SF1">
    <property type="entry name" value="ACID CERAMIDASE"/>
    <property type="match status" value="1"/>
</dbReference>
<keyword evidence="5" id="KW-1185">Reference proteome</keyword>
<dbReference type="Proteomes" id="UP001203852">
    <property type="component" value="Unassembled WGS sequence"/>
</dbReference>
<feature type="compositionally biased region" description="Basic and acidic residues" evidence="2">
    <location>
        <begin position="453"/>
        <end position="462"/>
    </location>
</feature>
<dbReference type="EC" id="3.5.1.23" evidence="1"/>
<proteinExistence type="predicted"/>
<evidence type="ECO:0000313" key="4">
    <source>
        <dbReference type="EMBL" id="KAI1615789.1"/>
    </source>
</evidence>
<dbReference type="PANTHER" id="PTHR28583">
    <property type="entry name" value="ACID AMIDASE"/>
    <property type="match status" value="1"/>
</dbReference>
<dbReference type="EMBL" id="MU404352">
    <property type="protein sequence ID" value="KAI1615789.1"/>
    <property type="molecule type" value="Genomic_DNA"/>
</dbReference>
<evidence type="ECO:0000259" key="3">
    <source>
        <dbReference type="Pfam" id="PF15508"/>
    </source>
</evidence>
<dbReference type="Pfam" id="PF15508">
    <property type="entry name" value="NAAA-beta"/>
    <property type="match status" value="1"/>
</dbReference>
<feature type="domain" description="Acid ceramidase N-terminal" evidence="3">
    <location>
        <begin position="121"/>
        <end position="182"/>
    </location>
</feature>
<evidence type="ECO:0000256" key="2">
    <source>
        <dbReference type="SAM" id="MobiDB-lite"/>
    </source>
</evidence>
<dbReference type="AlphaFoldDB" id="A0AAN6IHT0"/>
<feature type="region of interest" description="Disordered" evidence="2">
    <location>
        <begin position="453"/>
        <end position="473"/>
    </location>
</feature>
<feature type="region of interest" description="Disordered" evidence="2">
    <location>
        <begin position="1"/>
        <end position="68"/>
    </location>
</feature>